<reference evidence="2 3" key="1">
    <citation type="journal article" date="2016" name="Nat. Commun.">
        <title>Thousands of microbial genomes shed light on interconnected biogeochemical processes in an aquifer system.</title>
        <authorList>
            <person name="Anantharaman K."/>
            <person name="Brown C.T."/>
            <person name="Hug L.A."/>
            <person name="Sharon I."/>
            <person name="Castelle C.J."/>
            <person name="Probst A.J."/>
            <person name="Thomas B.C."/>
            <person name="Singh A."/>
            <person name="Wilkins M.J."/>
            <person name="Karaoz U."/>
            <person name="Brodie E.L."/>
            <person name="Williams K.H."/>
            <person name="Hubbard S.S."/>
            <person name="Banfield J.F."/>
        </authorList>
    </citation>
    <scope>NUCLEOTIDE SEQUENCE [LARGE SCALE GENOMIC DNA]</scope>
</reference>
<organism evidence="2 3">
    <name type="scientific">Candidatus Berkelbacteria bacterium RIFCSPHIGHO2_12_FULL_36_9</name>
    <dbReference type="NCBI Taxonomy" id="1797469"/>
    <lineage>
        <taxon>Bacteria</taxon>
        <taxon>Candidatus Berkelbacteria</taxon>
    </lineage>
</organism>
<dbReference type="EMBL" id="MEZV01000050">
    <property type="protein sequence ID" value="OGD65865.1"/>
    <property type="molecule type" value="Genomic_DNA"/>
</dbReference>
<dbReference type="Proteomes" id="UP000176451">
    <property type="component" value="Unassembled WGS sequence"/>
</dbReference>
<keyword evidence="1" id="KW-0472">Membrane</keyword>
<comment type="caution">
    <text evidence="2">The sequence shown here is derived from an EMBL/GenBank/DDBJ whole genome shotgun (WGS) entry which is preliminary data.</text>
</comment>
<feature type="transmembrane region" description="Helical" evidence="1">
    <location>
        <begin position="6"/>
        <end position="22"/>
    </location>
</feature>
<dbReference type="STRING" id="1797469.A3F08_00035"/>
<evidence type="ECO:0000313" key="3">
    <source>
        <dbReference type="Proteomes" id="UP000176451"/>
    </source>
</evidence>
<gene>
    <name evidence="2" type="ORF">A3F08_00035</name>
</gene>
<dbReference type="AlphaFoldDB" id="A0A1F5EER9"/>
<name>A0A1F5EER9_9BACT</name>
<feature type="transmembrane region" description="Helical" evidence="1">
    <location>
        <begin position="55"/>
        <end position="74"/>
    </location>
</feature>
<keyword evidence="1" id="KW-0812">Transmembrane</keyword>
<feature type="transmembrane region" description="Helical" evidence="1">
    <location>
        <begin position="27"/>
        <end position="43"/>
    </location>
</feature>
<sequence length="81" mass="9261">MKRNPWIAAALNFFFMGPGYIYNGKRVWLGLGWTVGAVLLTYVEFQVKVQAPDMYLLMFGSVFLINLCFAVDGYKEAKELQ</sequence>
<accession>A0A1F5EER9</accession>
<proteinExistence type="predicted"/>
<evidence type="ECO:0008006" key="4">
    <source>
        <dbReference type="Google" id="ProtNLM"/>
    </source>
</evidence>
<evidence type="ECO:0000256" key="1">
    <source>
        <dbReference type="SAM" id="Phobius"/>
    </source>
</evidence>
<protein>
    <recommendedName>
        <fullName evidence="4">DUF5683 domain-containing protein</fullName>
    </recommendedName>
</protein>
<evidence type="ECO:0000313" key="2">
    <source>
        <dbReference type="EMBL" id="OGD65865.1"/>
    </source>
</evidence>
<keyword evidence="1" id="KW-1133">Transmembrane helix</keyword>